<keyword evidence="2" id="KW-0472">Membrane</keyword>
<keyword evidence="2" id="KW-0812">Transmembrane</keyword>
<evidence type="ECO:0000256" key="1">
    <source>
        <dbReference type="SAM" id="MobiDB-lite"/>
    </source>
</evidence>
<evidence type="ECO:0000313" key="3">
    <source>
        <dbReference type="EMBL" id="MFD1600353.1"/>
    </source>
</evidence>
<organism evidence="3 4">
    <name type="scientific">Halobellus rarus</name>
    <dbReference type="NCBI Taxonomy" id="1126237"/>
    <lineage>
        <taxon>Archaea</taxon>
        <taxon>Methanobacteriati</taxon>
        <taxon>Methanobacteriota</taxon>
        <taxon>Stenosarchaea group</taxon>
        <taxon>Halobacteria</taxon>
        <taxon>Halobacteriales</taxon>
        <taxon>Haloferacaceae</taxon>
        <taxon>Halobellus</taxon>
    </lineage>
</organism>
<feature type="transmembrane region" description="Helical" evidence="2">
    <location>
        <begin position="36"/>
        <end position="60"/>
    </location>
</feature>
<dbReference type="Proteomes" id="UP001597085">
    <property type="component" value="Unassembled WGS sequence"/>
</dbReference>
<protein>
    <submittedName>
        <fullName evidence="3">Uncharacterized protein</fullName>
    </submittedName>
</protein>
<reference evidence="3 4" key="1">
    <citation type="journal article" date="2019" name="Int. J. Syst. Evol. Microbiol.">
        <title>The Global Catalogue of Microorganisms (GCM) 10K type strain sequencing project: providing services to taxonomists for standard genome sequencing and annotation.</title>
        <authorList>
            <consortium name="The Broad Institute Genomics Platform"/>
            <consortium name="The Broad Institute Genome Sequencing Center for Infectious Disease"/>
            <person name="Wu L."/>
            <person name="Ma J."/>
        </authorList>
    </citation>
    <scope>NUCLEOTIDE SEQUENCE [LARGE SCALE GENOMIC DNA]</scope>
    <source>
        <strain evidence="3 4">CGMCC 1.12121</strain>
    </source>
</reference>
<keyword evidence="4" id="KW-1185">Reference proteome</keyword>
<gene>
    <name evidence="3" type="ORF">ACFSBX_15505</name>
</gene>
<dbReference type="RefSeq" id="WP_256421891.1">
    <property type="nucleotide sequence ID" value="NZ_JANHDI010000009.1"/>
</dbReference>
<evidence type="ECO:0000313" key="4">
    <source>
        <dbReference type="Proteomes" id="UP001597085"/>
    </source>
</evidence>
<keyword evidence="2" id="KW-1133">Transmembrane helix</keyword>
<feature type="region of interest" description="Disordered" evidence="1">
    <location>
        <begin position="1"/>
        <end position="26"/>
    </location>
</feature>
<sequence>MTDQHVSQQRTEQQHEQADRSGYTHGVKRRSTSLSWLARAAGVGLSGVSIGFVVLFMFVLETDGDLTLITQPLPMQIALALPYLIVILTLGTTAGSLLAWRYRYWSLRTRIHQTILALLGFAFCWQLSTLGFLAV</sequence>
<dbReference type="AlphaFoldDB" id="A0ABD6CQL6"/>
<evidence type="ECO:0000256" key="2">
    <source>
        <dbReference type="SAM" id="Phobius"/>
    </source>
</evidence>
<comment type="caution">
    <text evidence="3">The sequence shown here is derived from an EMBL/GenBank/DDBJ whole genome shotgun (WGS) entry which is preliminary data.</text>
</comment>
<feature type="transmembrane region" description="Helical" evidence="2">
    <location>
        <begin position="80"/>
        <end position="102"/>
    </location>
</feature>
<feature type="compositionally biased region" description="Polar residues" evidence="1">
    <location>
        <begin position="1"/>
        <end position="11"/>
    </location>
</feature>
<name>A0ABD6CQL6_9EURY</name>
<dbReference type="EMBL" id="JBHUDK010000014">
    <property type="protein sequence ID" value="MFD1600353.1"/>
    <property type="molecule type" value="Genomic_DNA"/>
</dbReference>
<proteinExistence type="predicted"/>
<accession>A0ABD6CQL6</accession>
<feature type="transmembrane region" description="Helical" evidence="2">
    <location>
        <begin position="114"/>
        <end position="134"/>
    </location>
</feature>